<evidence type="ECO:0000313" key="2">
    <source>
        <dbReference type="EMBL" id="KAJ1154611.1"/>
    </source>
</evidence>
<organism evidence="2 3">
    <name type="scientific">Pleurodeles waltl</name>
    <name type="common">Iberian ribbed newt</name>
    <dbReference type="NCBI Taxonomy" id="8319"/>
    <lineage>
        <taxon>Eukaryota</taxon>
        <taxon>Metazoa</taxon>
        <taxon>Chordata</taxon>
        <taxon>Craniata</taxon>
        <taxon>Vertebrata</taxon>
        <taxon>Euteleostomi</taxon>
        <taxon>Amphibia</taxon>
        <taxon>Batrachia</taxon>
        <taxon>Caudata</taxon>
        <taxon>Salamandroidea</taxon>
        <taxon>Salamandridae</taxon>
        <taxon>Pleurodelinae</taxon>
        <taxon>Pleurodeles</taxon>
    </lineage>
</organism>
<evidence type="ECO:0000256" key="1">
    <source>
        <dbReference type="SAM" id="MobiDB-lite"/>
    </source>
</evidence>
<dbReference type="EMBL" id="JANPWB010000009">
    <property type="protein sequence ID" value="KAJ1154611.1"/>
    <property type="molecule type" value="Genomic_DNA"/>
</dbReference>
<dbReference type="Proteomes" id="UP001066276">
    <property type="component" value="Chromosome 5"/>
</dbReference>
<feature type="compositionally biased region" description="Basic and acidic residues" evidence="1">
    <location>
        <begin position="98"/>
        <end position="107"/>
    </location>
</feature>
<accession>A0AAV7RPA1</accession>
<feature type="region of interest" description="Disordered" evidence="1">
    <location>
        <begin position="48"/>
        <end position="107"/>
    </location>
</feature>
<keyword evidence="3" id="KW-1185">Reference proteome</keyword>
<name>A0AAV7RPA1_PLEWA</name>
<reference evidence="2" key="1">
    <citation type="journal article" date="2022" name="bioRxiv">
        <title>Sequencing and chromosome-scale assembly of the giantPleurodeles waltlgenome.</title>
        <authorList>
            <person name="Brown T."/>
            <person name="Elewa A."/>
            <person name="Iarovenko S."/>
            <person name="Subramanian E."/>
            <person name="Araus A.J."/>
            <person name="Petzold A."/>
            <person name="Susuki M."/>
            <person name="Suzuki K.-i.T."/>
            <person name="Hayashi T."/>
            <person name="Toyoda A."/>
            <person name="Oliveira C."/>
            <person name="Osipova E."/>
            <person name="Leigh N.D."/>
            <person name="Simon A."/>
            <person name="Yun M.H."/>
        </authorList>
    </citation>
    <scope>NUCLEOTIDE SEQUENCE</scope>
    <source>
        <strain evidence="2">20211129_DDA</strain>
        <tissue evidence="2">Liver</tissue>
    </source>
</reference>
<proteinExistence type="predicted"/>
<protein>
    <submittedName>
        <fullName evidence="2">Uncharacterized protein</fullName>
    </submittedName>
</protein>
<feature type="compositionally biased region" description="Basic and acidic residues" evidence="1">
    <location>
        <begin position="48"/>
        <end position="59"/>
    </location>
</feature>
<comment type="caution">
    <text evidence="2">The sequence shown here is derived from an EMBL/GenBank/DDBJ whole genome shotgun (WGS) entry which is preliminary data.</text>
</comment>
<gene>
    <name evidence="2" type="ORF">NDU88_007356</name>
</gene>
<sequence length="107" mass="12172">MLLINNPKFAEVTLYKLRPFDSYGSGLGGDVEESWAEKARSSVVRFRQKEAASEEEQRQKALGLEAVSRRAVSDEAEPREERKDQGSTPDGQTRKGMKCADRIQRRR</sequence>
<evidence type="ECO:0000313" key="3">
    <source>
        <dbReference type="Proteomes" id="UP001066276"/>
    </source>
</evidence>
<dbReference type="AlphaFoldDB" id="A0AAV7RPA1"/>